<sequence>MWPVGNDPPSAMNYPHRLSLSRADRSTLRETASTLSFSRRTASHPTVSPDYRVSPALNPALDYTSLSALYQYDFAASPFAALAASDITFAKEFVNLFVTRFGVCTGLYRSDASKTGGDAAYTAPQHSSEHNLDVKTVKRRVGHGRPHPIVDLGDDCGPEVDAKTVKRRVGHGQPYLIVDLYDDGGPEVYVKTVKRRVGHGRQIVELADDSDASVTQRPKYAHYTTSSSRGNPPNDPSQRDRSWSGI</sequence>
<reference evidence="2 3" key="1">
    <citation type="submission" date="2020-01" db="EMBL/GenBank/DDBJ databases">
        <authorList>
            <consortium name="DOE Joint Genome Institute"/>
            <person name="Haridas S."/>
            <person name="Albert R."/>
            <person name="Binder M."/>
            <person name="Bloem J."/>
            <person name="Labutti K."/>
            <person name="Salamov A."/>
            <person name="Andreopoulos B."/>
            <person name="Baker S.E."/>
            <person name="Barry K."/>
            <person name="Bills G."/>
            <person name="Bluhm B.H."/>
            <person name="Cannon C."/>
            <person name="Castanera R."/>
            <person name="Culley D.E."/>
            <person name="Daum C."/>
            <person name="Ezra D."/>
            <person name="Gonzalez J.B."/>
            <person name="Henrissat B."/>
            <person name="Kuo A."/>
            <person name="Liang C."/>
            <person name="Lipzen A."/>
            <person name="Lutzoni F."/>
            <person name="Magnuson J."/>
            <person name="Mondo S."/>
            <person name="Nolan M."/>
            <person name="Ohm R."/>
            <person name="Pangilinan J."/>
            <person name="Park H.-J.H."/>
            <person name="Ramirez L."/>
            <person name="Alfaro M."/>
            <person name="Sun H."/>
            <person name="Tritt A."/>
            <person name="Yoshinaga Y."/>
            <person name="Zwiers L.-H.L."/>
            <person name="Turgeon B.G."/>
            <person name="Goodwin S.B."/>
            <person name="Spatafora J.W."/>
            <person name="Crous P.W."/>
            <person name="Grigoriev I.V."/>
        </authorList>
    </citation>
    <scope>NUCLEOTIDE SEQUENCE [LARGE SCALE GENOMIC DNA]</scope>
    <source>
        <strain evidence="2 3">CBS 611.86</strain>
    </source>
</reference>
<protein>
    <submittedName>
        <fullName evidence="2">Uncharacterized protein</fullName>
    </submittedName>
</protein>
<evidence type="ECO:0000313" key="2">
    <source>
        <dbReference type="EMBL" id="KAF2877839.1"/>
    </source>
</evidence>
<evidence type="ECO:0000256" key="1">
    <source>
        <dbReference type="SAM" id="MobiDB-lite"/>
    </source>
</evidence>
<accession>A0A7C8MHS6</accession>
<evidence type="ECO:0000313" key="3">
    <source>
        <dbReference type="Proteomes" id="UP000481861"/>
    </source>
</evidence>
<proteinExistence type="predicted"/>
<organism evidence="2 3">
    <name type="scientific">Massariosphaeria phaeospora</name>
    <dbReference type="NCBI Taxonomy" id="100035"/>
    <lineage>
        <taxon>Eukaryota</taxon>
        <taxon>Fungi</taxon>
        <taxon>Dikarya</taxon>
        <taxon>Ascomycota</taxon>
        <taxon>Pezizomycotina</taxon>
        <taxon>Dothideomycetes</taxon>
        <taxon>Pleosporomycetidae</taxon>
        <taxon>Pleosporales</taxon>
        <taxon>Pleosporales incertae sedis</taxon>
        <taxon>Massariosphaeria</taxon>
    </lineage>
</organism>
<dbReference type="EMBL" id="JAADJZ010000001">
    <property type="protein sequence ID" value="KAF2877839.1"/>
    <property type="molecule type" value="Genomic_DNA"/>
</dbReference>
<feature type="region of interest" description="Disordered" evidence="1">
    <location>
        <begin position="210"/>
        <end position="246"/>
    </location>
</feature>
<dbReference type="AlphaFoldDB" id="A0A7C8MHS6"/>
<keyword evidence="3" id="KW-1185">Reference proteome</keyword>
<gene>
    <name evidence="2" type="ORF">BDV95DRAFT_588862</name>
</gene>
<dbReference type="Proteomes" id="UP000481861">
    <property type="component" value="Unassembled WGS sequence"/>
</dbReference>
<feature type="compositionally biased region" description="Basic and acidic residues" evidence="1">
    <location>
        <begin position="237"/>
        <end position="246"/>
    </location>
</feature>
<name>A0A7C8MHS6_9PLEO</name>
<comment type="caution">
    <text evidence="2">The sequence shown here is derived from an EMBL/GenBank/DDBJ whole genome shotgun (WGS) entry which is preliminary data.</text>
</comment>